<dbReference type="PANTHER" id="PTHR46704">
    <property type="entry name" value="CXC DOMAIN-CONTAINING PROTEIN-RELATED"/>
    <property type="match status" value="1"/>
</dbReference>
<feature type="domain" description="Tesmin/TSO1-like CXC" evidence="1">
    <location>
        <begin position="1443"/>
        <end position="1484"/>
    </location>
</feature>
<reference evidence="2" key="1">
    <citation type="submission" date="2021-01" db="UniProtKB">
        <authorList>
            <consortium name="EnsemblMetazoa"/>
        </authorList>
    </citation>
    <scope>IDENTIFICATION</scope>
</reference>
<evidence type="ECO:0000259" key="1">
    <source>
        <dbReference type="SMART" id="SM01114"/>
    </source>
</evidence>
<evidence type="ECO:0000313" key="2">
    <source>
        <dbReference type="EnsemblMetazoa" id="CLYHEMP015418.2"/>
    </source>
</evidence>
<sequence length="1520" mass="172926">NVTKKKAEICVVGCRNVKEPLTCFSSKSWETVYNAAVSRNDDGLIAKYTNKNEKYGYHRTCYQSYTNPKDLKRCLKNSKELLDSHYQVSSPTKPNLTTTIDTDTSCIFCNKRKTSQNGTGYEILLQCTTESSLEMISSIIGEKSTKEIKNAWYHRSCYRIRSKPSQALNDCSDETDLTREESFESLKAHVTKTIIEKGKVVKINDLRTFYEDDQTRRNLEVKGTTNRLVKLRLQNTFGEKLTFFKKTETSCEVVFNSAALTMNIEAKSKEEKVKEVAQLIREEIEKMPAQFSKWPPPAEELKHEKVIIPPFLKMLLTSLLTTKKPSDRTVRLVKSLGQDIIYNFSSGRTKTVKHCQVGLFTKRKTGSKQIINCLNKLGHSTSYCEVNRLETAFAERENCNKSMATYLPSKVVPGLFGTFVYDNGDHNPETINGESMHCTNGILIQKPSAKQQPIPQKPVFNSYSNKRSFNGIRSDLEPYYSVARSSPKPISNIAFQNFTTVKTLSKKEDFIWIIARQQASQLQKPLLPGWTGFHNLTKPENKDPHSVHYLPSIDKPPTEMSTIQEILKQIKVKSEAIGLESADAVFDHAIYAKALEVILDPKNSEMNEFINLRMGGFHASLVFIAVICKRFYDAGLKDVFVETNLVGSEMTNSVLRGKKYNKAVRALKIMHEALQRLKFEAFENWLEENKATVRLTEVFESSDFHMFLEKQNEQTMKSATTKAEKLFELFQIFEASINHGDLGPMAQFWQSFIDMSQTLLDYIKSMRTGDWDLHLSSSESMLKWFHAYDHTNYARHFTYCWSSQQNLSKTHPEILKEFKEGNFVCKRTAGSFNMLPPDQVIEQTINKDQKGPGGIIGFSTSENTVQRWILTSHIAAEISADLKESLDIETASSKPKDLNETMRSRDEEDIIKCIDMISARNNPFVKSRKLIGLSSGVVASDDITNDLLTAADVGEKQLKRFVAERIQSSKIKFHDVIKRNNLKTFSSIFKTTQHKVNDQIITIKADRNTFSRLVVIQSSRSIDLRVVLNFELCSVPLSLSEPNGTLVKNNKANLFNSLIADIPTVSSIPSEHSVIFDGMVLLQKLPKTLKSFGEVSDYLLKKVLSGTAKQVYFVTDQYLQNSIKSMERTKRSSIGTIRVTAQRRDQKKPKQFKQYLRSAENKIELIKFLVNDWTSNKLAITLLKNKKLFVTIEDRAYSINLTSTKKIERKAVPELSSQHEEADTKMFLCAGHAARCGFQNIKIVTVDSDVAVLSIYYQNLLQSSLYLEIGTSTKTKLFDLKRNTIDKNLREILPALHAISGCDSTSAFSGIGKVKCKTVMMSNKRFIEAAKSIGNNYNISDNVINTLEEYMCKLYGTDHTNINEVRYHLFTKSKTIPDPNRLPPTRDALYQHIKRANYQTREWKFAMDRFYQWESPVGHGWMDTGGVLNVNWMENKPAPDAVLEFASCKCKKTKCCNKQCKCKSLGLPCTDLCECVNCENEPIASEEQKDDEVVGDDEGMDDDVIDFDDLLDEGDEQFFL</sequence>
<dbReference type="SMART" id="SM01114">
    <property type="entry name" value="CXC"/>
    <property type="match status" value="1"/>
</dbReference>
<proteinExistence type="predicted"/>
<name>A0A7M5WZH4_9CNID</name>
<dbReference type="Proteomes" id="UP000594262">
    <property type="component" value="Unplaced"/>
</dbReference>
<keyword evidence="3" id="KW-1185">Reference proteome</keyword>
<protein>
    <recommendedName>
        <fullName evidence="1">Tesmin/TSO1-like CXC domain-containing protein</fullName>
    </recommendedName>
</protein>
<dbReference type="EnsemblMetazoa" id="CLYHEMT015418.2">
    <property type="protein sequence ID" value="CLYHEMP015418.2"/>
    <property type="gene ID" value="CLYHEMG015418"/>
</dbReference>
<dbReference type="OrthoDB" id="6021232at2759"/>
<accession>A0A7M5WZH4</accession>
<dbReference type="PANTHER" id="PTHR46704:SF9">
    <property type="entry name" value="BHLH DOMAIN-CONTAINING PROTEIN"/>
    <property type="match status" value="1"/>
</dbReference>
<organism evidence="2 3">
    <name type="scientific">Clytia hemisphaerica</name>
    <dbReference type="NCBI Taxonomy" id="252671"/>
    <lineage>
        <taxon>Eukaryota</taxon>
        <taxon>Metazoa</taxon>
        <taxon>Cnidaria</taxon>
        <taxon>Hydrozoa</taxon>
        <taxon>Hydroidolina</taxon>
        <taxon>Leptothecata</taxon>
        <taxon>Obeliida</taxon>
        <taxon>Clytiidae</taxon>
        <taxon>Clytia</taxon>
    </lineage>
</organism>
<dbReference type="InterPro" id="IPR033467">
    <property type="entry name" value="Tesmin/TSO1-like_CXC"/>
</dbReference>
<evidence type="ECO:0000313" key="3">
    <source>
        <dbReference type="Proteomes" id="UP000594262"/>
    </source>
</evidence>